<gene>
    <name evidence="1" type="ORF">D5R81_18490</name>
</gene>
<evidence type="ECO:0000313" key="2">
    <source>
        <dbReference type="Proteomes" id="UP000273022"/>
    </source>
</evidence>
<organism evidence="1 2">
    <name type="scientific">Parashewanella spongiae</name>
    <dbReference type="NCBI Taxonomy" id="342950"/>
    <lineage>
        <taxon>Bacteria</taxon>
        <taxon>Pseudomonadati</taxon>
        <taxon>Pseudomonadota</taxon>
        <taxon>Gammaproteobacteria</taxon>
        <taxon>Alteromonadales</taxon>
        <taxon>Shewanellaceae</taxon>
        <taxon>Parashewanella</taxon>
    </lineage>
</organism>
<reference evidence="1 2" key="1">
    <citation type="submission" date="2018-09" db="EMBL/GenBank/DDBJ databases">
        <title>Phylogeny of the Shewanellaceae, and recommendation for two new genera, Pseudoshewanella and Parashewanella.</title>
        <authorList>
            <person name="Wang G."/>
        </authorList>
    </citation>
    <scope>NUCLEOTIDE SEQUENCE [LARGE SCALE GENOMIC DNA]</scope>
    <source>
        <strain evidence="1 2">KCTC 22492</strain>
    </source>
</reference>
<dbReference type="EMBL" id="QYYH01000184">
    <property type="protein sequence ID" value="RJY05836.1"/>
    <property type="molecule type" value="Genomic_DNA"/>
</dbReference>
<keyword evidence="2" id="KW-1185">Reference proteome</keyword>
<dbReference type="Proteomes" id="UP000273022">
    <property type="component" value="Unassembled WGS sequence"/>
</dbReference>
<dbReference type="AlphaFoldDB" id="A0A3A6T446"/>
<proteinExistence type="predicted"/>
<evidence type="ECO:0000313" key="1">
    <source>
        <dbReference type="EMBL" id="RJY05836.1"/>
    </source>
</evidence>
<comment type="caution">
    <text evidence="1">The sequence shown here is derived from an EMBL/GenBank/DDBJ whole genome shotgun (WGS) entry which is preliminary data.</text>
</comment>
<name>A0A3A6T446_9GAMM</name>
<sequence length="116" mass="13419">MVDLLVESVKLGIKDKEGNKKPLYEGEPVAYVENTLGHKLDHRKFGYLMGFHYKKANELKYYKRFIEKAFNQSDSKVNKAFATYELKKIINCRLTQPTLAELDQKANVNSSEEKSD</sequence>
<dbReference type="RefSeq" id="WP_121855071.1">
    <property type="nucleotide sequence ID" value="NZ_JAKILH010000188.1"/>
</dbReference>
<protein>
    <submittedName>
        <fullName evidence="1">Uncharacterized protein</fullName>
    </submittedName>
</protein>
<accession>A0A3A6T446</accession>